<dbReference type="Proteomes" id="UP000887565">
    <property type="component" value="Unplaced"/>
</dbReference>
<evidence type="ECO:0000313" key="2">
    <source>
        <dbReference type="WBParaSite" id="nRc.2.0.1.t29637-RA"/>
    </source>
</evidence>
<reference evidence="2" key="1">
    <citation type="submission" date="2022-11" db="UniProtKB">
        <authorList>
            <consortium name="WormBaseParasite"/>
        </authorList>
    </citation>
    <scope>IDENTIFICATION</scope>
</reference>
<dbReference type="AlphaFoldDB" id="A0A915JV28"/>
<name>A0A915JV28_ROMCU</name>
<sequence>LEVTVGRFPQNCSSPFRPKADLQAELVEFEFLQYFDGISSLDYQISVMDTFSREELNPYYAPIFGIAGGALSIALSDSLEKRSGSISKKSRSHLEIKSRWEKHQRMEIFPTFEGVAPPLMFIPVLPEPSLDF</sequence>
<keyword evidence="1" id="KW-1185">Reference proteome</keyword>
<accession>A0A915JV28</accession>
<organism evidence="1 2">
    <name type="scientific">Romanomermis culicivorax</name>
    <name type="common">Nematode worm</name>
    <dbReference type="NCBI Taxonomy" id="13658"/>
    <lineage>
        <taxon>Eukaryota</taxon>
        <taxon>Metazoa</taxon>
        <taxon>Ecdysozoa</taxon>
        <taxon>Nematoda</taxon>
        <taxon>Enoplea</taxon>
        <taxon>Dorylaimia</taxon>
        <taxon>Mermithida</taxon>
        <taxon>Mermithoidea</taxon>
        <taxon>Mermithidae</taxon>
        <taxon>Romanomermis</taxon>
    </lineage>
</organism>
<proteinExistence type="predicted"/>
<dbReference type="WBParaSite" id="nRc.2.0.1.t29637-RA">
    <property type="protein sequence ID" value="nRc.2.0.1.t29637-RA"/>
    <property type="gene ID" value="nRc.2.0.1.g29637"/>
</dbReference>
<evidence type="ECO:0000313" key="1">
    <source>
        <dbReference type="Proteomes" id="UP000887565"/>
    </source>
</evidence>
<protein>
    <submittedName>
        <fullName evidence="2">Uncharacterized protein</fullName>
    </submittedName>
</protein>